<reference evidence="4 5" key="1">
    <citation type="journal article" date="2014" name="Proc. Natl. Acad. Sci. U.S.A.">
        <title>Functional characterization of flavobacteria rhodopsins reveals a unique class of light-driven chloride pump in bacteria.</title>
        <authorList>
            <person name="Yoshizawa S."/>
            <person name="Kumagai Y."/>
            <person name="Kim H."/>
            <person name="Ogura Y."/>
            <person name="Hayashi T."/>
            <person name="Iwasaki W."/>
            <person name="DeLong E.F."/>
            <person name="Kogure K."/>
        </authorList>
    </citation>
    <scope>NUCLEOTIDE SEQUENCE [LARGE SCALE GENOMIC DNA]</scope>
    <source>
        <strain evidence="4 5">S1-08</strain>
    </source>
</reference>
<gene>
    <name evidence="4" type="ORF">NMS_1152</name>
</gene>
<dbReference type="NCBIfam" id="TIGR04183">
    <property type="entry name" value="Por_Secre_tail"/>
    <property type="match status" value="1"/>
</dbReference>
<dbReference type="Pfam" id="PF18962">
    <property type="entry name" value="Por_Secre_tail"/>
    <property type="match status" value="1"/>
</dbReference>
<accession>W8VZU0</accession>
<evidence type="ECO:0000259" key="3">
    <source>
        <dbReference type="Pfam" id="PF18962"/>
    </source>
</evidence>
<dbReference type="HOGENOM" id="CLU_466790_0_0_10"/>
<proteinExistence type="predicted"/>
<sequence>MKQIYTLFIFTLIALTNMNAQVAYIEDFSTPADGTGIEGSTGGTLVNIGDYPAGVDWTIDASAGELTANSDWAKTVGGLFSFRDTDGEVIWQSEAIDISVANGAFSFSVAASNNAGGFETGDLFNVYYSIDGGSYILVQDWNGLGSATATIIGEKGGNDWDTSSGAEIITVSGLTGTSTLQIRVGGSVNAGGEEFFFDDVTVFEGQPAPSLTITSPNNNEVLASGDFTASFTVNNFSVGNTGTDDGYVQYRLDSEAFTDKFDTNDISFSNVAAGSHALDIQLVDPAGAKLTPEVIQTINFEVAAQNTVANIAELRAITLPSTTVFTITGEVTVTHTESFRNQKWIEDATGAILIDDNAGVITTALTRGDRVSGITGSLTEFNGLLQLNPTEDPGAPTSSGNTVTPQSVSLNALALNPEDYESELVSVSMVSFTNADGTIVFENGADLAIDNGVELFTHRSFFGKDYIGEVVPTESGVLTGVVVQNNSRPEPYAISPRDANDIGALTLSITSLNKVEFTLFPNPATNSKLNINSSNGAEFDVEVFSTLGQRVITQKSVTNTINIDSLTTGLYIVKISQGDASQTRKLVVK</sequence>
<dbReference type="RefSeq" id="WP_052476751.1">
    <property type="nucleotide sequence ID" value="NZ_AP014548.1"/>
</dbReference>
<dbReference type="AlphaFoldDB" id="W8VZU0"/>
<feature type="domain" description="Secretion system C-terminal sorting" evidence="3">
    <location>
        <begin position="519"/>
        <end position="588"/>
    </location>
</feature>
<organism evidence="4 5">
    <name type="scientific">Nonlabens marinus S1-08</name>
    <dbReference type="NCBI Taxonomy" id="1454201"/>
    <lineage>
        <taxon>Bacteria</taxon>
        <taxon>Pseudomonadati</taxon>
        <taxon>Bacteroidota</taxon>
        <taxon>Flavobacteriia</taxon>
        <taxon>Flavobacteriales</taxon>
        <taxon>Flavobacteriaceae</taxon>
        <taxon>Nonlabens</taxon>
    </lineage>
</organism>
<dbReference type="KEGG" id="nmf:NMS_1152"/>
<dbReference type="InterPro" id="IPR026444">
    <property type="entry name" value="Secre_tail"/>
</dbReference>
<dbReference type="Proteomes" id="UP000031760">
    <property type="component" value="Chromosome"/>
</dbReference>
<evidence type="ECO:0000256" key="2">
    <source>
        <dbReference type="SAM" id="SignalP"/>
    </source>
</evidence>
<evidence type="ECO:0000256" key="1">
    <source>
        <dbReference type="ARBA" id="ARBA00022729"/>
    </source>
</evidence>
<name>W8VZU0_9FLAO</name>
<evidence type="ECO:0000313" key="5">
    <source>
        <dbReference type="Proteomes" id="UP000031760"/>
    </source>
</evidence>
<feature type="chain" id="PRO_5004916164" description="Secretion system C-terminal sorting domain-containing protein" evidence="2">
    <location>
        <begin position="23"/>
        <end position="589"/>
    </location>
</feature>
<keyword evidence="5" id="KW-1185">Reference proteome</keyword>
<evidence type="ECO:0000313" key="4">
    <source>
        <dbReference type="EMBL" id="BAO55161.1"/>
    </source>
</evidence>
<dbReference type="STRING" id="1454201.NMS_1152"/>
<protein>
    <recommendedName>
        <fullName evidence="3">Secretion system C-terminal sorting domain-containing protein</fullName>
    </recommendedName>
</protein>
<dbReference type="EMBL" id="AP014548">
    <property type="protein sequence ID" value="BAO55161.1"/>
    <property type="molecule type" value="Genomic_DNA"/>
</dbReference>
<dbReference type="OrthoDB" id="1056765at2"/>
<feature type="signal peptide" evidence="2">
    <location>
        <begin position="1"/>
        <end position="22"/>
    </location>
</feature>
<keyword evidence="1 2" id="KW-0732">Signal</keyword>